<gene>
    <name evidence="1" type="ORF">HPB50_001198</name>
</gene>
<evidence type="ECO:0000313" key="2">
    <source>
        <dbReference type="Proteomes" id="UP000821845"/>
    </source>
</evidence>
<keyword evidence="2" id="KW-1185">Reference proteome</keyword>
<proteinExistence type="predicted"/>
<accession>A0ACB7SFD8</accession>
<evidence type="ECO:0000313" key="1">
    <source>
        <dbReference type="EMBL" id="KAH6931867.1"/>
    </source>
</evidence>
<dbReference type="EMBL" id="CM023484">
    <property type="protein sequence ID" value="KAH6931867.1"/>
    <property type="molecule type" value="Genomic_DNA"/>
</dbReference>
<organism evidence="1 2">
    <name type="scientific">Hyalomma asiaticum</name>
    <name type="common">Tick</name>
    <dbReference type="NCBI Taxonomy" id="266040"/>
    <lineage>
        <taxon>Eukaryota</taxon>
        <taxon>Metazoa</taxon>
        <taxon>Ecdysozoa</taxon>
        <taxon>Arthropoda</taxon>
        <taxon>Chelicerata</taxon>
        <taxon>Arachnida</taxon>
        <taxon>Acari</taxon>
        <taxon>Parasitiformes</taxon>
        <taxon>Ixodida</taxon>
        <taxon>Ixodoidea</taxon>
        <taxon>Ixodidae</taxon>
        <taxon>Hyalomminae</taxon>
        <taxon>Hyalomma</taxon>
    </lineage>
</organism>
<comment type="caution">
    <text evidence="1">The sequence shown here is derived from an EMBL/GenBank/DDBJ whole genome shotgun (WGS) entry which is preliminary data.</text>
</comment>
<protein>
    <submittedName>
        <fullName evidence="1">Uncharacterized protein</fullName>
    </submittedName>
</protein>
<dbReference type="Proteomes" id="UP000821845">
    <property type="component" value="Chromosome 4"/>
</dbReference>
<name>A0ACB7SFD8_HYAAI</name>
<reference evidence="1" key="1">
    <citation type="submission" date="2020-05" db="EMBL/GenBank/DDBJ databases">
        <title>Large-scale comparative analyses of tick genomes elucidate their genetic diversity and vector capacities.</title>
        <authorList>
            <person name="Jia N."/>
            <person name="Wang J."/>
            <person name="Shi W."/>
            <person name="Du L."/>
            <person name="Sun Y."/>
            <person name="Zhan W."/>
            <person name="Jiang J."/>
            <person name="Wang Q."/>
            <person name="Zhang B."/>
            <person name="Ji P."/>
            <person name="Sakyi L.B."/>
            <person name="Cui X."/>
            <person name="Yuan T."/>
            <person name="Jiang B."/>
            <person name="Yang W."/>
            <person name="Lam T.T.-Y."/>
            <person name="Chang Q."/>
            <person name="Ding S."/>
            <person name="Wang X."/>
            <person name="Zhu J."/>
            <person name="Ruan X."/>
            <person name="Zhao L."/>
            <person name="Wei J."/>
            <person name="Que T."/>
            <person name="Du C."/>
            <person name="Cheng J."/>
            <person name="Dai P."/>
            <person name="Han X."/>
            <person name="Huang E."/>
            <person name="Gao Y."/>
            <person name="Liu J."/>
            <person name="Shao H."/>
            <person name="Ye R."/>
            <person name="Li L."/>
            <person name="Wei W."/>
            <person name="Wang X."/>
            <person name="Wang C."/>
            <person name="Yang T."/>
            <person name="Huo Q."/>
            <person name="Li W."/>
            <person name="Guo W."/>
            <person name="Chen H."/>
            <person name="Zhou L."/>
            <person name="Ni X."/>
            <person name="Tian J."/>
            <person name="Zhou Y."/>
            <person name="Sheng Y."/>
            <person name="Liu T."/>
            <person name="Pan Y."/>
            <person name="Xia L."/>
            <person name="Li J."/>
            <person name="Zhao F."/>
            <person name="Cao W."/>
        </authorList>
    </citation>
    <scope>NUCLEOTIDE SEQUENCE</scope>
    <source>
        <strain evidence="1">Hyas-2018</strain>
    </source>
</reference>
<sequence>MPCNRKRSAVWAFFTEDEKTKDAMCDKCGRRYSKPATETLRYHMLHAHFIDVPKERPTMKRSREDDDDADDCWAAEGASTYQPIQSEQGVAESAPTTVAVSEEPYYAARSPCHSTPSSRDGSMDNCLSCAATFARGGDGEKKATDALAYMIVHDDLPLCVPDKDGFKTFVKALQPHYKLPTEPTVTKILKAKYAELREHVECRIQQVDHLAITADIWTHESTELANVETGVAFIPEGKTSRDLSVAMRDLCNQWRIDQAKVRVVVTDGGETIKAAVHDVFGADKHVSCVAHVLNQVGEAALGLEVSKVPSELEAHEFLLVPENEQEAEPGLEDVVDADCGGADATSIAAIRTLLMKVKRIVHFFRTSKVASHMLIKTQVQDGKLNDEPMKLIQHVGTKWISCYHMLERFLKLSQPVNGILSKLQKDEGGPRERLPDVISADELQVLDEVKDLLKPLEEATKIVSSVSSVTLGDVIPMIYGLKQASHHYSLHRGIQNFQPSHPVVFTVQQKLFSEIDTRFSDIEFQRPYAVATILDPRYKNHLFEHPQAVATIVRHLGGRIAERVRGTGCVQAVDLAEMNATPPSEIWAAVDRALRRNLATMEQDSMSEMPSQFKAYYNNLVVDRRANPNPLETWLRMRYKYRKVSPEAVPSVNLPVRPHDAKKQRMLAAKRLREKRVPVRSYQLPQTNIPTDADISSNETLEHDAEGEPMECNAVPDESSGDFIQNTEGYKYRKVSPEAVPSVNLPVRPHDAKKQRMLAAKRLREKRVPVRSYQLPQTNIPTDADISSNETLEHDAEGEPMECNAVPDESSGDFIQNTEEIAAEAQELSEDIGIQVDTSSIPFSR</sequence>